<name>A0A1W1CSQ9_9ZZZZ</name>
<proteinExistence type="predicted"/>
<dbReference type="Pfam" id="PF16561">
    <property type="entry name" value="AMPK1_CBM"/>
    <property type="match status" value="1"/>
</dbReference>
<evidence type="ECO:0000313" key="2">
    <source>
        <dbReference type="EMBL" id="SFV68711.1"/>
    </source>
</evidence>
<reference evidence="2" key="1">
    <citation type="submission" date="2016-10" db="EMBL/GenBank/DDBJ databases">
        <authorList>
            <person name="de Groot N.N."/>
        </authorList>
    </citation>
    <scope>NUCLEOTIDE SEQUENCE</scope>
</reference>
<dbReference type="InterPro" id="IPR032640">
    <property type="entry name" value="AMPK1_CBM"/>
</dbReference>
<feature type="domain" description="AMP-activated protein kinase glycogen-binding" evidence="1">
    <location>
        <begin position="22"/>
        <end position="94"/>
    </location>
</feature>
<gene>
    <name evidence="2" type="ORF">MNB_SV-10-1069</name>
</gene>
<dbReference type="AlphaFoldDB" id="A0A1W1CSQ9"/>
<dbReference type="SUPFAM" id="SSF81296">
    <property type="entry name" value="E set domains"/>
    <property type="match status" value="1"/>
</dbReference>
<dbReference type="Gene3D" id="2.60.40.10">
    <property type="entry name" value="Immunoglobulins"/>
    <property type="match status" value="1"/>
</dbReference>
<organism evidence="2">
    <name type="scientific">hydrothermal vent metagenome</name>
    <dbReference type="NCBI Taxonomy" id="652676"/>
    <lineage>
        <taxon>unclassified sequences</taxon>
        <taxon>metagenomes</taxon>
        <taxon>ecological metagenomes</taxon>
    </lineage>
</organism>
<dbReference type="InterPro" id="IPR013783">
    <property type="entry name" value="Ig-like_fold"/>
</dbReference>
<evidence type="ECO:0000259" key="1">
    <source>
        <dbReference type="Pfam" id="PF16561"/>
    </source>
</evidence>
<accession>A0A1W1CSQ9</accession>
<sequence length="96" mass="11152">MLKIKKNDKKAWVTFTVVCDTEQECVEIAGSWNDWEKESMKQKKDGSFYITKVLPLEQTHEFRYVLNGNEWMNDADAMEVENVFGSVNSVIELQKG</sequence>
<dbReference type="InterPro" id="IPR014756">
    <property type="entry name" value="Ig_E-set"/>
</dbReference>
<dbReference type="CDD" id="cd07184">
    <property type="entry name" value="E_set_Isoamylase_like_N"/>
    <property type="match status" value="1"/>
</dbReference>
<protein>
    <recommendedName>
        <fullName evidence="1">AMP-activated protein kinase glycogen-binding domain-containing protein</fullName>
    </recommendedName>
</protein>
<dbReference type="EMBL" id="FPHL01000054">
    <property type="protein sequence ID" value="SFV68711.1"/>
    <property type="molecule type" value="Genomic_DNA"/>
</dbReference>